<comment type="caution">
    <text evidence="1">The sequence shown here is derived from an EMBL/GenBank/DDBJ whole genome shotgun (WGS) entry which is preliminary data.</text>
</comment>
<accession>A0AAN8C3J8</accession>
<evidence type="ECO:0000313" key="1">
    <source>
        <dbReference type="EMBL" id="KAK5896666.1"/>
    </source>
</evidence>
<dbReference type="Proteomes" id="UP001335648">
    <property type="component" value="Unassembled WGS sequence"/>
</dbReference>
<gene>
    <name evidence="1" type="ORF">CesoFtcFv8_009805</name>
</gene>
<dbReference type="EMBL" id="JAULUE010002053">
    <property type="protein sequence ID" value="KAK5896666.1"/>
    <property type="molecule type" value="Genomic_DNA"/>
</dbReference>
<sequence>MRYGCFAAVFEKSLSVLLRRGSFMETSRGTARQWIQGQSIGKQDPQRFGPEGRKMVQQHYPQTERDQCFSKCGPRTTGGP</sequence>
<keyword evidence="2" id="KW-1185">Reference proteome</keyword>
<protein>
    <submittedName>
        <fullName evidence="1">Uncharacterized protein</fullName>
    </submittedName>
</protein>
<reference evidence="1 2" key="1">
    <citation type="journal article" date="2023" name="Mol. Biol. Evol.">
        <title>Genomics of Secondarily Temperate Adaptation in the Only Non-Antarctic Icefish.</title>
        <authorList>
            <person name="Rivera-Colon A.G."/>
            <person name="Rayamajhi N."/>
            <person name="Minhas B.F."/>
            <person name="Madrigal G."/>
            <person name="Bilyk K.T."/>
            <person name="Yoon V."/>
            <person name="Hune M."/>
            <person name="Gregory S."/>
            <person name="Cheng C.H.C."/>
            <person name="Catchen J.M."/>
        </authorList>
    </citation>
    <scope>NUCLEOTIDE SEQUENCE [LARGE SCALE GENOMIC DNA]</scope>
    <source>
        <strain evidence="1">JC2023a</strain>
    </source>
</reference>
<proteinExistence type="predicted"/>
<dbReference type="AlphaFoldDB" id="A0AAN8C3J8"/>
<organism evidence="1 2">
    <name type="scientific">Champsocephalus esox</name>
    <name type="common">pike icefish</name>
    <dbReference type="NCBI Taxonomy" id="159716"/>
    <lineage>
        <taxon>Eukaryota</taxon>
        <taxon>Metazoa</taxon>
        <taxon>Chordata</taxon>
        <taxon>Craniata</taxon>
        <taxon>Vertebrata</taxon>
        <taxon>Euteleostomi</taxon>
        <taxon>Actinopterygii</taxon>
        <taxon>Neopterygii</taxon>
        <taxon>Teleostei</taxon>
        <taxon>Neoteleostei</taxon>
        <taxon>Acanthomorphata</taxon>
        <taxon>Eupercaria</taxon>
        <taxon>Perciformes</taxon>
        <taxon>Notothenioidei</taxon>
        <taxon>Channichthyidae</taxon>
        <taxon>Champsocephalus</taxon>
    </lineage>
</organism>
<evidence type="ECO:0000313" key="2">
    <source>
        <dbReference type="Proteomes" id="UP001335648"/>
    </source>
</evidence>
<name>A0AAN8C3J8_9TELE</name>